<feature type="non-terminal residue" evidence="6">
    <location>
        <position position="133"/>
    </location>
</feature>
<reference evidence="6" key="1">
    <citation type="journal article" date="2019" name="Sci. Rep.">
        <title>Draft genome of Tanacetum cinerariifolium, the natural source of mosquito coil.</title>
        <authorList>
            <person name="Yamashiro T."/>
            <person name="Shiraishi A."/>
            <person name="Satake H."/>
            <person name="Nakayama K."/>
        </authorList>
    </citation>
    <scope>NUCLEOTIDE SEQUENCE</scope>
</reference>
<proteinExistence type="predicted"/>
<dbReference type="Pfam" id="PF08448">
    <property type="entry name" value="PAS_4"/>
    <property type="match status" value="1"/>
</dbReference>
<dbReference type="PROSITE" id="PS50112">
    <property type="entry name" value="PAS"/>
    <property type="match status" value="1"/>
</dbReference>
<dbReference type="SMART" id="SM00091">
    <property type="entry name" value="PAS"/>
    <property type="match status" value="1"/>
</dbReference>
<dbReference type="EMBL" id="BKCJ011212570">
    <property type="protein sequence ID" value="GFD04554.1"/>
    <property type="molecule type" value="Genomic_DNA"/>
</dbReference>
<dbReference type="NCBIfam" id="TIGR00229">
    <property type="entry name" value="sensory_box"/>
    <property type="match status" value="1"/>
</dbReference>
<name>A0A699T6R2_TANCI</name>
<feature type="non-terminal residue" evidence="6">
    <location>
        <position position="1"/>
    </location>
</feature>
<dbReference type="InterPro" id="IPR000014">
    <property type="entry name" value="PAS"/>
</dbReference>
<dbReference type="GO" id="GO:0009881">
    <property type="term" value="F:photoreceptor activity"/>
    <property type="evidence" value="ECO:0007669"/>
    <property type="project" value="UniProtKB-KW"/>
</dbReference>
<comment type="caution">
    <text evidence="6">The sequence shown here is derived from an EMBL/GenBank/DDBJ whole genome shotgun (WGS) entry which is preliminary data.</text>
</comment>
<evidence type="ECO:0000256" key="4">
    <source>
        <dbReference type="ARBA" id="ARBA00023170"/>
    </source>
</evidence>
<keyword evidence="2" id="KW-0716">Sensory transduction</keyword>
<dbReference type="Gene3D" id="3.30.450.20">
    <property type="entry name" value="PAS domain"/>
    <property type="match status" value="1"/>
</dbReference>
<keyword evidence="4" id="KW-0675">Receptor</keyword>
<feature type="domain" description="PAS" evidence="5">
    <location>
        <begin position="1"/>
        <end position="70"/>
    </location>
</feature>
<keyword evidence="3" id="KW-0157">Chromophore</keyword>
<dbReference type="InterPro" id="IPR013656">
    <property type="entry name" value="PAS_4"/>
</dbReference>
<keyword evidence="1" id="KW-0600">Photoreceptor protein</keyword>
<dbReference type="AlphaFoldDB" id="A0A699T6R2"/>
<accession>A0A699T6R2</accession>
<sequence>ARQLQLITDALPVLISYLDREERYQFVNSSYEAWFGQRPAQLLGQRVQEVVGPAAYAGIKGYIDRAMAGERLEFEARMPYRQDFVKHIRTNYVPDVRAGEHEAERQRAVLHTLFMNAPAAICIFAGPDLVYEL</sequence>
<dbReference type="SUPFAM" id="SSF55785">
    <property type="entry name" value="PYP-like sensor domain (PAS domain)"/>
    <property type="match status" value="1"/>
</dbReference>
<evidence type="ECO:0000256" key="3">
    <source>
        <dbReference type="ARBA" id="ARBA00022991"/>
    </source>
</evidence>
<gene>
    <name evidence="6" type="ORF">Tci_876523</name>
</gene>
<protein>
    <recommendedName>
        <fullName evidence="5">PAS domain-containing protein</fullName>
    </recommendedName>
</protein>
<evidence type="ECO:0000313" key="6">
    <source>
        <dbReference type="EMBL" id="GFD04554.1"/>
    </source>
</evidence>
<dbReference type="InterPro" id="IPR035965">
    <property type="entry name" value="PAS-like_dom_sf"/>
</dbReference>
<organism evidence="6">
    <name type="scientific">Tanacetum cinerariifolium</name>
    <name type="common">Dalmatian daisy</name>
    <name type="synonym">Chrysanthemum cinerariifolium</name>
    <dbReference type="NCBI Taxonomy" id="118510"/>
    <lineage>
        <taxon>Eukaryota</taxon>
        <taxon>Viridiplantae</taxon>
        <taxon>Streptophyta</taxon>
        <taxon>Embryophyta</taxon>
        <taxon>Tracheophyta</taxon>
        <taxon>Spermatophyta</taxon>
        <taxon>Magnoliopsida</taxon>
        <taxon>eudicotyledons</taxon>
        <taxon>Gunneridae</taxon>
        <taxon>Pentapetalae</taxon>
        <taxon>asterids</taxon>
        <taxon>campanulids</taxon>
        <taxon>Asterales</taxon>
        <taxon>Asteraceae</taxon>
        <taxon>Asteroideae</taxon>
        <taxon>Anthemideae</taxon>
        <taxon>Anthemidinae</taxon>
        <taxon>Tanacetum</taxon>
    </lineage>
</organism>
<evidence type="ECO:0000256" key="1">
    <source>
        <dbReference type="ARBA" id="ARBA00022543"/>
    </source>
</evidence>
<evidence type="ECO:0000256" key="2">
    <source>
        <dbReference type="ARBA" id="ARBA00022606"/>
    </source>
</evidence>
<evidence type="ECO:0000259" key="5">
    <source>
        <dbReference type="PROSITE" id="PS50112"/>
    </source>
</evidence>
<dbReference type="CDD" id="cd00130">
    <property type="entry name" value="PAS"/>
    <property type="match status" value="1"/>
</dbReference>